<evidence type="ECO:0000259" key="10">
    <source>
        <dbReference type="PROSITE" id="PS50893"/>
    </source>
</evidence>
<dbReference type="Gene3D" id="2.40.50.100">
    <property type="match status" value="1"/>
</dbReference>
<dbReference type="AlphaFoldDB" id="C7RBV6"/>
<dbReference type="PROSITE" id="PS50893">
    <property type="entry name" value="ABC_TRANSPORTER_2"/>
    <property type="match status" value="1"/>
</dbReference>
<evidence type="ECO:0000256" key="4">
    <source>
        <dbReference type="ARBA" id="ARBA00022519"/>
    </source>
</evidence>
<dbReference type="STRING" id="523791.Kkor_1335"/>
<keyword evidence="2" id="KW-1003">Cell membrane</keyword>
<dbReference type="PANTHER" id="PTHR43514">
    <property type="entry name" value="ABC TRANSPORTER I FAMILY MEMBER 10"/>
    <property type="match status" value="1"/>
</dbReference>
<dbReference type="GO" id="GO:0005524">
    <property type="term" value="F:ATP binding"/>
    <property type="evidence" value="ECO:0007669"/>
    <property type="project" value="UniProtKB-KW"/>
</dbReference>
<dbReference type="InParanoid" id="C7RBV6"/>
<dbReference type="InterPro" id="IPR008995">
    <property type="entry name" value="Mo/tungstate-bd_C_term_dom"/>
</dbReference>
<reference evidence="12 13" key="1">
    <citation type="journal article" date="2009" name="Stand. Genomic Sci.">
        <title>Complete genome sequence of Kangiella koreensis type strain (SW-125).</title>
        <authorList>
            <person name="Han C."/>
            <person name="Sikorski J."/>
            <person name="Lapidus A."/>
            <person name="Nolan M."/>
            <person name="Glavina Del Rio T."/>
            <person name="Tice H."/>
            <person name="Cheng J.F."/>
            <person name="Lucas S."/>
            <person name="Chen F."/>
            <person name="Copeland A."/>
            <person name="Ivanova N."/>
            <person name="Mavromatis K."/>
            <person name="Ovchinnikova G."/>
            <person name="Pati A."/>
            <person name="Bruce D."/>
            <person name="Goodwin L."/>
            <person name="Pitluck S."/>
            <person name="Chen A."/>
            <person name="Palaniappan K."/>
            <person name="Land M."/>
            <person name="Hauser L."/>
            <person name="Chang Y.J."/>
            <person name="Jeffries C.D."/>
            <person name="Chain P."/>
            <person name="Saunders E."/>
            <person name="Brettin T."/>
            <person name="Goker M."/>
            <person name="Tindall B.J."/>
            <person name="Bristow J."/>
            <person name="Eisen J.A."/>
            <person name="Markowitz V."/>
            <person name="Hugenholtz P."/>
            <person name="Kyrpides N.C."/>
            <person name="Klenk H.P."/>
            <person name="Detter J.C."/>
        </authorList>
    </citation>
    <scope>NUCLEOTIDE SEQUENCE [LARGE SCALE GENOMIC DNA]</scope>
    <source>
        <strain evidence="13">DSM 16069 / KCTC 12182 / SW-125</strain>
    </source>
</reference>
<keyword evidence="13" id="KW-1185">Reference proteome</keyword>
<dbReference type="Proteomes" id="UP000001231">
    <property type="component" value="Chromosome"/>
</dbReference>
<dbReference type="InterPro" id="IPR011868">
    <property type="entry name" value="ModC_ABC_ATP-bd"/>
</dbReference>
<feature type="domain" description="Mop" evidence="11">
    <location>
        <begin position="296"/>
        <end position="360"/>
    </location>
</feature>
<name>C7RBV6_KANKD</name>
<dbReference type="KEGG" id="kko:Kkor_1335"/>
<dbReference type="InterPro" id="IPR003593">
    <property type="entry name" value="AAA+_ATPase"/>
</dbReference>
<evidence type="ECO:0000256" key="2">
    <source>
        <dbReference type="ARBA" id="ARBA00022475"/>
    </source>
</evidence>
<proteinExistence type="predicted"/>
<keyword evidence="5" id="KW-0547">Nucleotide-binding</keyword>
<feature type="domain" description="ABC transporter" evidence="10">
    <location>
        <begin position="1"/>
        <end position="235"/>
    </location>
</feature>
<dbReference type="OrthoDB" id="9802264at2"/>
<sequence length="360" mass="40061">MSELALDLKLQKAGFQVTARQNLSLQGITVIWGQSGSGKSLLLRSIAGFEQPQGTLMLDGMTLLSSQTSVFIQPYQRHIAYVAQQPELFAHLTVKQNLEYGYKRRGESEPRAYSFNEVVTALGLAEFLSKKPATLSGGQKQRCAIAQALLSYPKLLLMDEPLSALDDQARQSIISYLVQIPRLFNVPIVYVTHSYEELLKLADHVVPVKKGRVTGCYPLEDYCSNYNNQALPAEQLCSVLLGQIEPTRDREQEYGLCRLSCEHQDLYIPRALATNEPMKIIIYAKDVSISLTKVTQSSILNLLEVTIEQIIDYSSTSNLLQLKLGQQTLFSLITKKSAAELNIHQGQNVIAQIKAVSIKA</sequence>
<keyword evidence="7" id="KW-1278">Translocase</keyword>
<dbReference type="InterPro" id="IPR050334">
    <property type="entry name" value="Molybdenum_import_ModC"/>
</dbReference>
<dbReference type="InterPro" id="IPR004606">
    <property type="entry name" value="Mop_domain"/>
</dbReference>
<dbReference type="Gene3D" id="3.40.50.300">
    <property type="entry name" value="P-loop containing nucleotide triphosphate hydrolases"/>
    <property type="match status" value="1"/>
</dbReference>
<dbReference type="eggNOG" id="COG4148">
    <property type="taxonomic scope" value="Bacteria"/>
</dbReference>
<dbReference type="Pfam" id="PF00005">
    <property type="entry name" value="ABC_tran"/>
    <property type="match status" value="1"/>
</dbReference>
<dbReference type="GO" id="GO:0016887">
    <property type="term" value="F:ATP hydrolysis activity"/>
    <property type="evidence" value="ECO:0007669"/>
    <property type="project" value="InterPro"/>
</dbReference>
<dbReference type="PROSITE" id="PS51866">
    <property type="entry name" value="MOP"/>
    <property type="match status" value="1"/>
</dbReference>
<evidence type="ECO:0000256" key="6">
    <source>
        <dbReference type="ARBA" id="ARBA00022840"/>
    </source>
</evidence>
<evidence type="ECO:0000256" key="7">
    <source>
        <dbReference type="ARBA" id="ARBA00022967"/>
    </source>
</evidence>
<dbReference type="FunCoup" id="C7RBV6">
    <property type="interactions" value="44"/>
</dbReference>
<dbReference type="HOGENOM" id="CLU_000604_1_1_6"/>
<protein>
    <submittedName>
        <fullName evidence="12">Molybdate ABC transporter, ATPase subunit</fullName>
    </submittedName>
</protein>
<dbReference type="InterPro" id="IPR027417">
    <property type="entry name" value="P-loop_NTPase"/>
</dbReference>
<evidence type="ECO:0000313" key="12">
    <source>
        <dbReference type="EMBL" id="ACV26748.1"/>
    </source>
</evidence>
<dbReference type="GO" id="GO:0016020">
    <property type="term" value="C:membrane"/>
    <property type="evidence" value="ECO:0007669"/>
    <property type="project" value="InterPro"/>
</dbReference>
<dbReference type="SUPFAM" id="SSF50331">
    <property type="entry name" value="MOP-like"/>
    <property type="match status" value="1"/>
</dbReference>
<evidence type="ECO:0000313" key="13">
    <source>
        <dbReference type="Proteomes" id="UP000001231"/>
    </source>
</evidence>
<dbReference type="EMBL" id="CP001707">
    <property type="protein sequence ID" value="ACV26748.1"/>
    <property type="molecule type" value="Genomic_DNA"/>
</dbReference>
<evidence type="ECO:0000259" key="11">
    <source>
        <dbReference type="PROSITE" id="PS51866"/>
    </source>
</evidence>
<dbReference type="RefSeq" id="WP_012801262.1">
    <property type="nucleotide sequence ID" value="NC_013166.1"/>
</dbReference>
<evidence type="ECO:0000256" key="8">
    <source>
        <dbReference type="ARBA" id="ARBA00023136"/>
    </source>
</evidence>
<dbReference type="SMART" id="SM00382">
    <property type="entry name" value="AAA"/>
    <property type="match status" value="1"/>
</dbReference>
<keyword evidence="3 9" id="KW-0500">Molybdenum</keyword>
<dbReference type="InterPro" id="IPR005116">
    <property type="entry name" value="Transp-assoc_OB_typ1"/>
</dbReference>
<evidence type="ECO:0000256" key="5">
    <source>
        <dbReference type="ARBA" id="ARBA00022741"/>
    </source>
</evidence>
<dbReference type="NCBIfam" id="TIGR02142">
    <property type="entry name" value="modC_ABC"/>
    <property type="match status" value="1"/>
</dbReference>
<gene>
    <name evidence="12" type="ordered locus">Kkor_1335</name>
</gene>
<dbReference type="GO" id="GO:0140359">
    <property type="term" value="F:ABC-type transporter activity"/>
    <property type="evidence" value="ECO:0007669"/>
    <property type="project" value="InterPro"/>
</dbReference>
<keyword evidence="8" id="KW-0472">Membrane</keyword>
<evidence type="ECO:0000256" key="9">
    <source>
        <dbReference type="PROSITE-ProRule" id="PRU01213"/>
    </source>
</evidence>
<dbReference type="Pfam" id="PF03459">
    <property type="entry name" value="TOBE"/>
    <property type="match status" value="1"/>
</dbReference>
<evidence type="ECO:0000256" key="1">
    <source>
        <dbReference type="ARBA" id="ARBA00022448"/>
    </source>
</evidence>
<organism evidence="12 13">
    <name type="scientific">Kangiella koreensis (strain DSM 16069 / JCM 12317 / KCTC 12182 / SW-125)</name>
    <dbReference type="NCBI Taxonomy" id="523791"/>
    <lineage>
        <taxon>Bacteria</taxon>
        <taxon>Pseudomonadati</taxon>
        <taxon>Pseudomonadota</taxon>
        <taxon>Gammaproteobacteria</taxon>
        <taxon>Kangiellales</taxon>
        <taxon>Kangiellaceae</taxon>
        <taxon>Kangiella</taxon>
    </lineage>
</organism>
<keyword evidence="1" id="KW-0813">Transport</keyword>
<dbReference type="GO" id="GO:0015098">
    <property type="term" value="F:molybdate ion transmembrane transporter activity"/>
    <property type="evidence" value="ECO:0007669"/>
    <property type="project" value="InterPro"/>
</dbReference>
<keyword evidence="4" id="KW-0997">Cell inner membrane</keyword>
<accession>C7RBV6</accession>
<evidence type="ECO:0000256" key="3">
    <source>
        <dbReference type="ARBA" id="ARBA00022505"/>
    </source>
</evidence>
<dbReference type="SUPFAM" id="SSF52540">
    <property type="entry name" value="P-loop containing nucleoside triphosphate hydrolases"/>
    <property type="match status" value="1"/>
</dbReference>
<keyword evidence="6" id="KW-0067">ATP-binding</keyword>
<dbReference type="PANTHER" id="PTHR43514:SF4">
    <property type="entry name" value="ABC TRANSPORTER I FAMILY MEMBER 10"/>
    <property type="match status" value="1"/>
</dbReference>
<dbReference type="InterPro" id="IPR003439">
    <property type="entry name" value="ABC_transporter-like_ATP-bd"/>
</dbReference>